<comment type="subcellular location">
    <subcellularLocation>
        <location evidence="1">Membrane</location>
        <topology evidence="1">Multi-pass membrane protein</topology>
    </subcellularLocation>
</comment>
<evidence type="ECO:0000256" key="5">
    <source>
        <dbReference type="SAM" id="MobiDB-lite"/>
    </source>
</evidence>
<feature type="region of interest" description="Disordered" evidence="5">
    <location>
        <begin position="1"/>
        <end position="27"/>
    </location>
</feature>
<feature type="region of interest" description="Disordered" evidence="5">
    <location>
        <begin position="275"/>
        <end position="300"/>
    </location>
</feature>
<feature type="compositionally biased region" description="Polar residues" evidence="5">
    <location>
        <begin position="276"/>
        <end position="300"/>
    </location>
</feature>
<keyword evidence="2 6" id="KW-0812">Transmembrane</keyword>
<dbReference type="GO" id="GO:0022857">
    <property type="term" value="F:transmembrane transporter activity"/>
    <property type="evidence" value="ECO:0007669"/>
    <property type="project" value="InterPro"/>
</dbReference>
<dbReference type="AlphaFoldDB" id="A0AAV9X1G5"/>
<feature type="transmembrane region" description="Helical" evidence="6">
    <location>
        <begin position="498"/>
        <end position="520"/>
    </location>
</feature>
<feature type="transmembrane region" description="Helical" evidence="6">
    <location>
        <begin position="180"/>
        <end position="203"/>
    </location>
</feature>
<evidence type="ECO:0000313" key="7">
    <source>
        <dbReference type="EMBL" id="KAK6533318.1"/>
    </source>
</evidence>
<evidence type="ECO:0000256" key="3">
    <source>
        <dbReference type="ARBA" id="ARBA00022989"/>
    </source>
</evidence>
<keyword evidence="4 6" id="KW-0472">Membrane</keyword>
<feature type="transmembrane region" description="Helical" evidence="6">
    <location>
        <begin position="427"/>
        <end position="445"/>
    </location>
</feature>
<feature type="transmembrane region" description="Helical" evidence="6">
    <location>
        <begin position="150"/>
        <end position="168"/>
    </location>
</feature>
<name>A0AAV9X1G5_9PEZI</name>
<sequence length="538" mass="59001">MDERDERTPLLRQQATNTTTTTTRDSDRDVLVDTETAGQSAANSPRKALFIIILFIIILFVFDFADSMFQAPIVRIYEDIICRNYFDAHQPELNHSGRQIPEEQCKIPPVQKELALIRGMEPVFDAIPSLLVAIPLGMIADNPKIGRKPVIVIALLGSLLQVLWVTIVTRFSDLFPLRCVWLGSLFLLGGGTNIINGLLYTMIIDITAPAERASTFFTLQMAGSWLPVLVAPPITTSLMENTGNWVPVSIGLMLSFIGLIILLFVPETINFHKPSPASSNHESILQSPTTSESTVDESSLPTSEKFWPTLKSKLYEFVESSSFVFRSPHLIILICSLMMHTICVIRGKETVLYYASARYGITIAKANLLNTINAAVSIAILFFLPFISTFLTSSIGVSSQRKDLLIAQASVTLIAIGWYAVGLAPTLPLAILGMVGYTLGSGFSGSMRSLAASYVESHHQARLSSFIAIMMTVGNFLGSPMLAWLYSLGISSGDPHWYGLPFIGLGVVFTIIWSALCFVVKLPESSESAILDENASEY</sequence>
<evidence type="ECO:0000256" key="1">
    <source>
        <dbReference type="ARBA" id="ARBA00004141"/>
    </source>
</evidence>
<feature type="transmembrane region" description="Helical" evidence="6">
    <location>
        <begin position="246"/>
        <end position="265"/>
    </location>
</feature>
<feature type="transmembrane region" description="Helical" evidence="6">
    <location>
        <begin position="330"/>
        <end position="348"/>
    </location>
</feature>
<feature type="transmembrane region" description="Helical" evidence="6">
    <location>
        <begin position="466"/>
        <end position="486"/>
    </location>
</feature>
<dbReference type="SUPFAM" id="SSF103473">
    <property type="entry name" value="MFS general substrate transporter"/>
    <property type="match status" value="1"/>
</dbReference>
<evidence type="ECO:0000256" key="6">
    <source>
        <dbReference type="SAM" id="Phobius"/>
    </source>
</evidence>
<dbReference type="InterPro" id="IPR011701">
    <property type="entry name" value="MFS"/>
</dbReference>
<accession>A0AAV9X1G5</accession>
<evidence type="ECO:0008006" key="9">
    <source>
        <dbReference type="Google" id="ProtNLM"/>
    </source>
</evidence>
<dbReference type="PANTHER" id="PTHR23507:SF1">
    <property type="entry name" value="FI18259P1-RELATED"/>
    <property type="match status" value="1"/>
</dbReference>
<keyword evidence="3 6" id="KW-1133">Transmembrane helix</keyword>
<dbReference type="Pfam" id="PF07690">
    <property type="entry name" value="MFS_1"/>
    <property type="match status" value="1"/>
</dbReference>
<reference evidence="7 8" key="1">
    <citation type="submission" date="2019-10" db="EMBL/GenBank/DDBJ databases">
        <authorList>
            <person name="Palmer J.M."/>
        </authorList>
    </citation>
    <scope>NUCLEOTIDE SEQUENCE [LARGE SCALE GENOMIC DNA]</scope>
    <source>
        <strain evidence="7 8">TWF694</strain>
    </source>
</reference>
<feature type="transmembrane region" description="Helical" evidence="6">
    <location>
        <begin position="368"/>
        <end position="392"/>
    </location>
</feature>
<organism evidence="7 8">
    <name type="scientific">Orbilia ellipsospora</name>
    <dbReference type="NCBI Taxonomy" id="2528407"/>
    <lineage>
        <taxon>Eukaryota</taxon>
        <taxon>Fungi</taxon>
        <taxon>Dikarya</taxon>
        <taxon>Ascomycota</taxon>
        <taxon>Pezizomycotina</taxon>
        <taxon>Orbiliomycetes</taxon>
        <taxon>Orbiliales</taxon>
        <taxon>Orbiliaceae</taxon>
        <taxon>Orbilia</taxon>
    </lineage>
</organism>
<gene>
    <name evidence="7" type="ORF">TWF694_002269</name>
</gene>
<evidence type="ECO:0000256" key="2">
    <source>
        <dbReference type="ARBA" id="ARBA00022692"/>
    </source>
</evidence>
<evidence type="ECO:0000256" key="4">
    <source>
        <dbReference type="ARBA" id="ARBA00023136"/>
    </source>
</evidence>
<dbReference type="Proteomes" id="UP001365542">
    <property type="component" value="Unassembled WGS sequence"/>
</dbReference>
<dbReference type="InterPro" id="IPR036259">
    <property type="entry name" value="MFS_trans_sf"/>
</dbReference>
<comment type="caution">
    <text evidence="7">The sequence shown here is derived from an EMBL/GenBank/DDBJ whole genome shotgun (WGS) entry which is preliminary data.</text>
</comment>
<evidence type="ECO:0000313" key="8">
    <source>
        <dbReference type="Proteomes" id="UP001365542"/>
    </source>
</evidence>
<feature type="transmembrane region" description="Helical" evidence="6">
    <location>
        <begin position="215"/>
        <end position="234"/>
    </location>
</feature>
<proteinExistence type="predicted"/>
<feature type="transmembrane region" description="Helical" evidence="6">
    <location>
        <begin position="48"/>
        <end position="65"/>
    </location>
</feature>
<dbReference type="EMBL" id="JAVHJO010000011">
    <property type="protein sequence ID" value="KAK6533318.1"/>
    <property type="molecule type" value="Genomic_DNA"/>
</dbReference>
<dbReference type="GO" id="GO:0016020">
    <property type="term" value="C:membrane"/>
    <property type="evidence" value="ECO:0007669"/>
    <property type="project" value="UniProtKB-SubCell"/>
</dbReference>
<dbReference type="Gene3D" id="1.20.1250.20">
    <property type="entry name" value="MFS general substrate transporter like domains"/>
    <property type="match status" value="1"/>
</dbReference>
<keyword evidence="8" id="KW-1185">Reference proteome</keyword>
<dbReference type="PANTHER" id="PTHR23507">
    <property type="entry name" value="ZGC:174356"/>
    <property type="match status" value="1"/>
</dbReference>
<protein>
    <recommendedName>
        <fullName evidence="9">Major facilitator superfamily (MFS) profile domain-containing protein</fullName>
    </recommendedName>
</protein>